<dbReference type="EC" id="6.3.5.4" evidence="2"/>
<feature type="domain" description="Asparagine synthetase" evidence="4">
    <location>
        <begin position="128"/>
        <end position="412"/>
    </location>
</feature>
<accession>A0A9X2JQN4</accession>
<keyword evidence="6" id="KW-1185">Reference proteome</keyword>
<dbReference type="GO" id="GO:0004066">
    <property type="term" value="F:asparagine synthase (glutamine-hydrolyzing) activity"/>
    <property type="evidence" value="ECO:0007669"/>
    <property type="project" value="UniProtKB-EC"/>
</dbReference>
<dbReference type="InterPro" id="IPR014729">
    <property type="entry name" value="Rossmann-like_a/b/a_fold"/>
</dbReference>
<comment type="caution">
    <text evidence="5">The sequence shown here is derived from an EMBL/GenBank/DDBJ whole genome shotgun (WGS) entry which is preliminary data.</text>
</comment>
<evidence type="ECO:0000256" key="3">
    <source>
        <dbReference type="ARBA" id="ARBA00048741"/>
    </source>
</evidence>
<dbReference type="AlphaFoldDB" id="A0A9X2JQN4"/>
<dbReference type="Pfam" id="PF00733">
    <property type="entry name" value="Asn_synthase"/>
    <property type="match status" value="1"/>
</dbReference>
<reference evidence="5" key="1">
    <citation type="submission" date="2022-06" db="EMBL/GenBank/DDBJ databases">
        <title>Idiomarina rhizosphaerae M1R2S28.</title>
        <authorList>
            <person name="Sun J.-Q."/>
            <person name="Li L.-F."/>
        </authorList>
    </citation>
    <scope>NUCLEOTIDE SEQUENCE</scope>
    <source>
        <strain evidence="5">M1R2S28</strain>
    </source>
</reference>
<evidence type="ECO:0000313" key="6">
    <source>
        <dbReference type="Proteomes" id="UP001139474"/>
    </source>
</evidence>
<protein>
    <recommendedName>
        <fullName evidence="2">asparagine synthase (glutamine-hydrolyzing)</fullName>
        <ecNumber evidence="2">6.3.5.4</ecNumber>
    </recommendedName>
</protein>
<evidence type="ECO:0000259" key="4">
    <source>
        <dbReference type="Pfam" id="PF00733"/>
    </source>
</evidence>
<dbReference type="RefSeq" id="WP_253617709.1">
    <property type="nucleotide sequence ID" value="NZ_JAMZDE010000003.1"/>
</dbReference>
<dbReference type="EMBL" id="JAMZDE010000003">
    <property type="protein sequence ID" value="MCP1338547.1"/>
    <property type="molecule type" value="Genomic_DNA"/>
</dbReference>
<gene>
    <name evidence="5" type="ORF">NJR55_02985</name>
</gene>
<proteinExistence type="predicted"/>
<evidence type="ECO:0000256" key="2">
    <source>
        <dbReference type="ARBA" id="ARBA00012737"/>
    </source>
</evidence>
<sequence>MINQYNSSQAGLELTSDLAGEFPLYLYWPEDQSTLLYTDSITELLNDARVPKPLKVSNEGICFLLQSGVVPPPKTAYRDIYVLGIGDMAKVSSVGGKIEIKFSHEFPFLNANRLTEDEMQPDEGLILKMLADATINRIDKSKPIFLFHSAGKDSNSVALALAEAGWQDKVTLITHKSKGNADESEVSAKIAKKLGFRHQILHEIDYLQGEHKQAIKDYFINAPFPCTDNVTLAYPLYAYQLPELKGANIIDGGGNDSYMCTPPTKREKIAIPFAKLTTPFRVLRSYVNSESVVSPLLRTPAEWCGTGGMSYADTKRLVKGAINVQRYWETISKERKEMELFDFKTSILTPIVASELHIRKARNFSSSISGNLILPFMNQSVAEYFQNLPEEYLFDRVTLNNKLTLRNVLKKRIGLDSDAIGKMGWTYNSPKIVKKNLDFMLCEIDKCSLWSETKGIVVDRLKNNIGKDNWSSIMASKMIYRLFLLSGWYNSNRFLK</sequence>
<dbReference type="InterPro" id="IPR051786">
    <property type="entry name" value="ASN_synthetase/amidase"/>
</dbReference>
<comment type="pathway">
    <text evidence="1">Amino-acid biosynthesis; L-asparagine biosynthesis; L-asparagine from L-aspartate (L-Gln route): step 1/1.</text>
</comment>
<dbReference type="SUPFAM" id="SSF52402">
    <property type="entry name" value="Adenine nucleotide alpha hydrolases-like"/>
    <property type="match status" value="1"/>
</dbReference>
<organism evidence="5 6">
    <name type="scientific">Idiomarina rhizosphaerae</name>
    <dbReference type="NCBI Taxonomy" id="2961572"/>
    <lineage>
        <taxon>Bacteria</taxon>
        <taxon>Pseudomonadati</taxon>
        <taxon>Pseudomonadota</taxon>
        <taxon>Gammaproteobacteria</taxon>
        <taxon>Alteromonadales</taxon>
        <taxon>Idiomarinaceae</taxon>
        <taxon>Idiomarina</taxon>
    </lineage>
</organism>
<evidence type="ECO:0000256" key="1">
    <source>
        <dbReference type="ARBA" id="ARBA00005187"/>
    </source>
</evidence>
<name>A0A9X2JQN4_9GAMM</name>
<dbReference type="Proteomes" id="UP001139474">
    <property type="component" value="Unassembled WGS sequence"/>
</dbReference>
<dbReference type="GO" id="GO:0006529">
    <property type="term" value="P:asparagine biosynthetic process"/>
    <property type="evidence" value="ECO:0007669"/>
    <property type="project" value="InterPro"/>
</dbReference>
<dbReference type="InterPro" id="IPR001962">
    <property type="entry name" value="Asn_synthase"/>
</dbReference>
<comment type="catalytic activity">
    <reaction evidence="3">
        <text>L-aspartate + L-glutamine + ATP + H2O = L-asparagine + L-glutamate + AMP + diphosphate + H(+)</text>
        <dbReference type="Rhea" id="RHEA:12228"/>
        <dbReference type="ChEBI" id="CHEBI:15377"/>
        <dbReference type="ChEBI" id="CHEBI:15378"/>
        <dbReference type="ChEBI" id="CHEBI:29985"/>
        <dbReference type="ChEBI" id="CHEBI:29991"/>
        <dbReference type="ChEBI" id="CHEBI:30616"/>
        <dbReference type="ChEBI" id="CHEBI:33019"/>
        <dbReference type="ChEBI" id="CHEBI:58048"/>
        <dbReference type="ChEBI" id="CHEBI:58359"/>
        <dbReference type="ChEBI" id="CHEBI:456215"/>
        <dbReference type="EC" id="6.3.5.4"/>
    </reaction>
</comment>
<evidence type="ECO:0000313" key="5">
    <source>
        <dbReference type="EMBL" id="MCP1338547.1"/>
    </source>
</evidence>
<dbReference type="PANTHER" id="PTHR43284">
    <property type="entry name" value="ASPARAGINE SYNTHETASE (GLUTAMINE-HYDROLYZING)"/>
    <property type="match status" value="1"/>
</dbReference>
<dbReference type="PANTHER" id="PTHR43284:SF1">
    <property type="entry name" value="ASPARAGINE SYNTHETASE"/>
    <property type="match status" value="1"/>
</dbReference>
<dbReference type="Gene3D" id="3.40.50.620">
    <property type="entry name" value="HUPs"/>
    <property type="match status" value="1"/>
</dbReference>